<keyword evidence="3" id="KW-0378">Hydrolase</keyword>
<feature type="signal peptide" evidence="1">
    <location>
        <begin position="1"/>
        <end position="27"/>
    </location>
</feature>
<evidence type="ECO:0000259" key="2">
    <source>
        <dbReference type="Pfam" id="PF00144"/>
    </source>
</evidence>
<keyword evidence="4" id="KW-1185">Reference proteome</keyword>
<evidence type="ECO:0000313" key="4">
    <source>
        <dbReference type="Proteomes" id="UP001500518"/>
    </source>
</evidence>
<accession>A0ABP9JZ28</accession>
<dbReference type="EMBL" id="BAABHV010000004">
    <property type="protein sequence ID" value="GAA5047921.1"/>
    <property type="molecule type" value="Genomic_DNA"/>
</dbReference>
<dbReference type="GO" id="GO:0016787">
    <property type="term" value="F:hydrolase activity"/>
    <property type="evidence" value="ECO:0007669"/>
    <property type="project" value="UniProtKB-KW"/>
</dbReference>
<evidence type="ECO:0000313" key="3">
    <source>
        <dbReference type="EMBL" id="GAA5047921.1"/>
    </source>
</evidence>
<dbReference type="Pfam" id="PF00144">
    <property type="entry name" value="Beta-lactamase"/>
    <property type="match status" value="1"/>
</dbReference>
<evidence type="ECO:0000256" key="1">
    <source>
        <dbReference type="SAM" id="SignalP"/>
    </source>
</evidence>
<dbReference type="InterPro" id="IPR001466">
    <property type="entry name" value="Beta-lactam-related"/>
</dbReference>
<feature type="chain" id="PRO_5045987720" evidence="1">
    <location>
        <begin position="28"/>
        <end position="415"/>
    </location>
</feature>
<feature type="domain" description="Beta-lactamase-related" evidence="2">
    <location>
        <begin position="116"/>
        <end position="399"/>
    </location>
</feature>
<dbReference type="InterPro" id="IPR050789">
    <property type="entry name" value="Diverse_Enzym_Activities"/>
</dbReference>
<organism evidence="3 4">
    <name type="scientific">Erythrobacter westpacificensis</name>
    <dbReference type="NCBI Taxonomy" id="1055231"/>
    <lineage>
        <taxon>Bacteria</taxon>
        <taxon>Pseudomonadati</taxon>
        <taxon>Pseudomonadota</taxon>
        <taxon>Alphaproteobacteria</taxon>
        <taxon>Sphingomonadales</taxon>
        <taxon>Erythrobacteraceae</taxon>
        <taxon>Erythrobacter/Porphyrobacter group</taxon>
        <taxon>Erythrobacter</taxon>
    </lineage>
</organism>
<sequence>MPKNPFSASLHLAIAIGLASAPAASLAQDSLPEPLLQGEQSNVPIAIQRLRWAMNDADVNALTFRSMDTLFTTRTVPRSGDVWQLQRRDHPLDFTYRYDGGTYTPEQFLDRTYTNALIVMKGDTIVYENYRNNSGPDTRFMGWSMTKSLTSLLVGMALEEGRIASLDDTIETYLPELAGGGYEGVTIRQILQMRSGVDYEERYDFANPGIAASNHINALVKNVSRFVEPAMNIRRAHEPGEVFAYKTIDTAVLGLLLERVSGGSTVASYMSERLWQPLGAERDGFFIMDGPVGTGREFTGAGYSATARDFARVGQMMLNGGLANGRQIVPSDWIELSTQPVAAATPDQHDYAMQWWTLGNGAYSAIGLQGQYIYVDPRRDTVVVKLSYYPPGNMTAQEETLAFFDAVSAWNPEQD</sequence>
<keyword evidence="1" id="KW-0732">Signal</keyword>
<dbReference type="Proteomes" id="UP001500518">
    <property type="component" value="Unassembled WGS sequence"/>
</dbReference>
<name>A0ABP9JZ28_9SPHN</name>
<reference evidence="4" key="1">
    <citation type="journal article" date="2019" name="Int. J. Syst. Evol. Microbiol.">
        <title>The Global Catalogue of Microorganisms (GCM) 10K type strain sequencing project: providing services to taxonomists for standard genome sequencing and annotation.</title>
        <authorList>
            <consortium name="The Broad Institute Genomics Platform"/>
            <consortium name="The Broad Institute Genome Sequencing Center for Infectious Disease"/>
            <person name="Wu L."/>
            <person name="Ma J."/>
        </authorList>
    </citation>
    <scope>NUCLEOTIDE SEQUENCE [LARGE SCALE GENOMIC DNA]</scope>
    <source>
        <strain evidence="4">JCM 18014</strain>
    </source>
</reference>
<dbReference type="RefSeq" id="WP_346031535.1">
    <property type="nucleotide sequence ID" value="NZ_BAABHV010000004.1"/>
</dbReference>
<proteinExistence type="predicted"/>
<protein>
    <submittedName>
        <fullName evidence="3">Serine hydrolase</fullName>
    </submittedName>
</protein>
<dbReference type="InterPro" id="IPR012338">
    <property type="entry name" value="Beta-lactam/transpept-like"/>
</dbReference>
<dbReference type="Gene3D" id="3.40.710.10">
    <property type="entry name" value="DD-peptidase/beta-lactamase superfamily"/>
    <property type="match status" value="1"/>
</dbReference>
<dbReference type="PANTHER" id="PTHR43283:SF14">
    <property type="entry name" value="BLL8153 PROTEIN"/>
    <property type="match status" value="1"/>
</dbReference>
<comment type="caution">
    <text evidence="3">The sequence shown here is derived from an EMBL/GenBank/DDBJ whole genome shotgun (WGS) entry which is preliminary data.</text>
</comment>
<dbReference type="SUPFAM" id="SSF56601">
    <property type="entry name" value="beta-lactamase/transpeptidase-like"/>
    <property type="match status" value="1"/>
</dbReference>
<gene>
    <name evidence="3" type="ORF">GCM10023208_04700</name>
</gene>
<dbReference type="PANTHER" id="PTHR43283">
    <property type="entry name" value="BETA-LACTAMASE-RELATED"/>
    <property type="match status" value="1"/>
</dbReference>